<evidence type="ECO:0000313" key="2">
    <source>
        <dbReference type="EMBL" id="ELP70175.1"/>
    </source>
</evidence>
<dbReference type="PATRIC" id="fig|698760.3.peg.1160"/>
<proteinExistence type="predicted"/>
<protein>
    <submittedName>
        <fullName evidence="2">Uncharacterized protein</fullName>
    </submittedName>
</protein>
<dbReference type="EMBL" id="AEJB01000103">
    <property type="protein sequence ID" value="ELP70175.1"/>
    <property type="molecule type" value="Genomic_DNA"/>
</dbReference>
<reference evidence="2 3" key="1">
    <citation type="journal article" date="2011" name="Plasmid">
        <title>Streptomyces turgidiscabies Car8 contains a modular pathogenicity island that shares virulence genes with other actinobacterial plant pathogens.</title>
        <authorList>
            <person name="Huguet-Tapia J.C."/>
            <person name="Badger J.H."/>
            <person name="Loria R."/>
            <person name="Pettis G.S."/>
        </authorList>
    </citation>
    <scope>NUCLEOTIDE SEQUENCE [LARGE SCALE GENOMIC DNA]</scope>
    <source>
        <strain evidence="2 3">Car8</strain>
    </source>
</reference>
<evidence type="ECO:0000256" key="1">
    <source>
        <dbReference type="SAM" id="MobiDB-lite"/>
    </source>
</evidence>
<organism evidence="2 3">
    <name type="scientific">Streptomyces turgidiscabies (strain Car8)</name>
    <dbReference type="NCBI Taxonomy" id="698760"/>
    <lineage>
        <taxon>Bacteria</taxon>
        <taxon>Bacillati</taxon>
        <taxon>Actinomycetota</taxon>
        <taxon>Actinomycetes</taxon>
        <taxon>Kitasatosporales</taxon>
        <taxon>Streptomycetaceae</taxon>
        <taxon>Streptomyces</taxon>
    </lineage>
</organism>
<keyword evidence="3" id="KW-1185">Reference proteome</keyword>
<dbReference type="Proteomes" id="UP000010931">
    <property type="component" value="Unassembled WGS sequence"/>
</dbReference>
<comment type="caution">
    <text evidence="2">The sequence shown here is derived from an EMBL/GenBank/DDBJ whole genome shotgun (WGS) entry which is preliminary data.</text>
</comment>
<feature type="region of interest" description="Disordered" evidence="1">
    <location>
        <begin position="27"/>
        <end position="49"/>
    </location>
</feature>
<gene>
    <name evidence="2" type="ORF">STRTUCAR8_10103</name>
</gene>
<dbReference type="AlphaFoldDB" id="L7FHK0"/>
<accession>L7FHK0</accession>
<evidence type="ECO:0000313" key="3">
    <source>
        <dbReference type="Proteomes" id="UP000010931"/>
    </source>
</evidence>
<sequence length="49" mass="5358">MKLKSPSSLGYVPGLVRVCRTLRFSDGTSDTVTWHPPPGGTTPEWKSRA</sequence>
<name>L7FHK0_STRT8</name>